<evidence type="ECO:0000313" key="5">
    <source>
        <dbReference type="EMBL" id="QWL61564.1"/>
    </source>
</evidence>
<evidence type="ECO:0000256" key="1">
    <source>
        <dbReference type="ARBA" id="ARBA00009275"/>
    </source>
</evidence>
<proteinExistence type="inferred from homology"/>
<dbReference type="InterPro" id="IPR001130">
    <property type="entry name" value="TatD-like"/>
</dbReference>
<dbReference type="GO" id="GO:0016787">
    <property type="term" value="F:hydrolase activity"/>
    <property type="evidence" value="ECO:0007669"/>
    <property type="project" value="UniProtKB-KW"/>
</dbReference>
<dbReference type="InterPro" id="IPR032466">
    <property type="entry name" value="Metal_Hydrolase"/>
</dbReference>
<evidence type="ECO:0000256" key="2">
    <source>
        <dbReference type="ARBA" id="ARBA00022723"/>
    </source>
</evidence>
<keyword evidence="3 5" id="KW-0378">Hydrolase</keyword>
<reference evidence="5 6" key="1">
    <citation type="journal article" date="2021" name="Front. Microbiol.">
        <title>Prevalence and Genetic Analysis of Chromosomal mcr-3/7 in Aeromonas From U.S. Animal-Derived Samples.</title>
        <authorList>
            <person name="Wang Y."/>
            <person name="Hou N."/>
            <person name="Rasooly R."/>
            <person name="Gu Y."/>
            <person name="He X."/>
        </authorList>
    </citation>
    <scope>NUCLEOTIDE SEQUENCE [LARGE SCALE GENOMIC DNA]</scope>
    <source>
        <strain evidence="5 6">4608</strain>
    </source>
</reference>
<dbReference type="FunFam" id="3.20.20.140:FF:000005">
    <property type="entry name" value="TatD family hydrolase"/>
    <property type="match status" value="1"/>
</dbReference>
<dbReference type="PANTHER" id="PTHR46124:SF3">
    <property type="entry name" value="HYDROLASE"/>
    <property type="match status" value="1"/>
</dbReference>
<dbReference type="CDD" id="cd01310">
    <property type="entry name" value="TatD_DNAse"/>
    <property type="match status" value="1"/>
</dbReference>
<gene>
    <name evidence="5" type="ORF">HQ399_04595</name>
</gene>
<accession>A0ABD7EL04</accession>
<dbReference type="RefSeq" id="WP_215802994.1">
    <property type="nucleotide sequence ID" value="NZ_CP053881.1"/>
</dbReference>
<dbReference type="PANTHER" id="PTHR46124">
    <property type="entry name" value="D-AMINOACYL-TRNA DEACYLASE"/>
    <property type="match status" value="1"/>
</dbReference>
<feature type="binding site" evidence="4">
    <location>
        <position position="130"/>
    </location>
    <ligand>
        <name>a divalent metal cation</name>
        <dbReference type="ChEBI" id="CHEBI:60240"/>
        <label>2</label>
    </ligand>
</feature>
<organism evidence="5 6">
    <name type="scientific">Aeromonas jandaei</name>
    <dbReference type="NCBI Taxonomy" id="650"/>
    <lineage>
        <taxon>Bacteria</taxon>
        <taxon>Pseudomonadati</taxon>
        <taxon>Pseudomonadota</taxon>
        <taxon>Gammaproteobacteria</taxon>
        <taxon>Aeromonadales</taxon>
        <taxon>Aeromonadaceae</taxon>
        <taxon>Aeromonas</taxon>
    </lineage>
</organism>
<feature type="binding site" evidence="4">
    <location>
        <position position="9"/>
    </location>
    <ligand>
        <name>a divalent metal cation</name>
        <dbReference type="ChEBI" id="CHEBI:60240"/>
        <label>1</label>
    </ligand>
</feature>
<dbReference type="Proteomes" id="UP000679312">
    <property type="component" value="Chromosome"/>
</dbReference>
<evidence type="ECO:0000313" key="6">
    <source>
        <dbReference type="Proteomes" id="UP000679312"/>
    </source>
</evidence>
<dbReference type="GO" id="GO:0046872">
    <property type="term" value="F:metal ion binding"/>
    <property type="evidence" value="ECO:0007669"/>
    <property type="project" value="UniProtKB-KW"/>
</dbReference>
<dbReference type="SUPFAM" id="SSF51556">
    <property type="entry name" value="Metallo-dependent hydrolases"/>
    <property type="match status" value="1"/>
</dbReference>
<dbReference type="EMBL" id="CP053881">
    <property type="protein sequence ID" value="QWL61564.1"/>
    <property type="molecule type" value="Genomic_DNA"/>
</dbReference>
<evidence type="ECO:0000256" key="4">
    <source>
        <dbReference type="PIRSR" id="PIRSR005902-1"/>
    </source>
</evidence>
<comment type="similarity">
    <text evidence="1">Belongs to the metallo-dependent hydrolases superfamily. TatD-type hydrolase family.</text>
</comment>
<dbReference type="Pfam" id="PF01026">
    <property type="entry name" value="TatD_DNase"/>
    <property type="match status" value="1"/>
</dbReference>
<dbReference type="AlphaFoldDB" id="A0ABD7EL04"/>
<feature type="binding site" evidence="4">
    <location>
        <position position="154"/>
    </location>
    <ligand>
        <name>a divalent metal cation</name>
        <dbReference type="ChEBI" id="CHEBI:60240"/>
        <label>2</label>
    </ligand>
</feature>
<feature type="binding site" evidence="4">
    <location>
        <position position="204"/>
    </location>
    <ligand>
        <name>a divalent metal cation</name>
        <dbReference type="ChEBI" id="CHEBI:60240"/>
        <label>1</label>
    </ligand>
</feature>
<evidence type="ECO:0000256" key="3">
    <source>
        <dbReference type="ARBA" id="ARBA00022801"/>
    </source>
</evidence>
<keyword evidence="2 4" id="KW-0479">Metal-binding</keyword>
<feature type="binding site" evidence="4">
    <location>
        <position position="95"/>
    </location>
    <ligand>
        <name>a divalent metal cation</name>
        <dbReference type="ChEBI" id="CHEBI:60240"/>
        <label>1</label>
    </ligand>
</feature>
<dbReference type="PIRSF" id="PIRSF005902">
    <property type="entry name" value="DNase_TatD"/>
    <property type="match status" value="1"/>
</dbReference>
<feature type="binding site" evidence="4">
    <location>
        <position position="7"/>
    </location>
    <ligand>
        <name>a divalent metal cation</name>
        <dbReference type="ChEBI" id="CHEBI:60240"/>
        <label>1</label>
    </ligand>
</feature>
<sequence>MQLTDTHCHLDFPDFDEDREALLARCQASGVTEYIIPAIAETNWHRVMALANQHPGVCYGLGVHPWYAGEQEEGAIDRLRELVSSRPEGLVAIGECGLDLRSHVPQARQFELFEAQIKLAVDVELPLIVHSVRANDTVAKLLRRFKPVRGGVIHAFSGSLQQAEAFWQLGFYLGVGGVISYERANKTREVFRAMPLESLVLETDAPDMPLQGRQGERNTPEALPEIAAILMGIRKESAEHVSTMLIDNAERLFRHRKRQRNIGVTSG</sequence>
<protein>
    <submittedName>
        <fullName evidence="5">TatD family hydrolase</fullName>
    </submittedName>
</protein>
<name>A0ABD7EL04_AERJA</name>
<dbReference type="Gene3D" id="3.20.20.140">
    <property type="entry name" value="Metal-dependent hydrolases"/>
    <property type="match status" value="1"/>
</dbReference>